<proteinExistence type="predicted"/>
<name>A0ABP8UWW3_9GAMM</name>
<dbReference type="Proteomes" id="UP001500604">
    <property type="component" value="Unassembled WGS sequence"/>
</dbReference>
<reference evidence="3" key="1">
    <citation type="journal article" date="2019" name="Int. J. Syst. Evol. Microbiol.">
        <title>The Global Catalogue of Microorganisms (GCM) 10K type strain sequencing project: providing services to taxonomists for standard genome sequencing and annotation.</title>
        <authorList>
            <consortium name="The Broad Institute Genomics Platform"/>
            <consortium name="The Broad Institute Genome Sequencing Center for Infectious Disease"/>
            <person name="Wu L."/>
            <person name="Ma J."/>
        </authorList>
    </citation>
    <scope>NUCLEOTIDE SEQUENCE [LARGE SCALE GENOMIC DNA]</scope>
    <source>
        <strain evidence="3">JCM 17805</strain>
    </source>
</reference>
<dbReference type="RefSeq" id="WP_345193274.1">
    <property type="nucleotide sequence ID" value="NZ_BAABFL010000025.1"/>
</dbReference>
<evidence type="ECO:0000313" key="3">
    <source>
        <dbReference type="Proteomes" id="UP001500604"/>
    </source>
</evidence>
<evidence type="ECO:0000313" key="2">
    <source>
        <dbReference type="EMBL" id="GAA4648082.1"/>
    </source>
</evidence>
<accession>A0ABP8UWW3</accession>
<organism evidence="2 3">
    <name type="scientific">Kistimonas scapharcae</name>
    <dbReference type="NCBI Taxonomy" id="1036133"/>
    <lineage>
        <taxon>Bacteria</taxon>
        <taxon>Pseudomonadati</taxon>
        <taxon>Pseudomonadota</taxon>
        <taxon>Gammaproteobacteria</taxon>
        <taxon>Oceanospirillales</taxon>
        <taxon>Endozoicomonadaceae</taxon>
        <taxon>Kistimonas</taxon>
    </lineage>
</organism>
<keyword evidence="3" id="KW-1185">Reference proteome</keyword>
<comment type="caution">
    <text evidence="2">The sequence shown here is derived from an EMBL/GenBank/DDBJ whole genome shotgun (WGS) entry which is preliminary data.</text>
</comment>
<feature type="compositionally biased region" description="Polar residues" evidence="1">
    <location>
        <begin position="190"/>
        <end position="199"/>
    </location>
</feature>
<evidence type="ECO:0000256" key="1">
    <source>
        <dbReference type="SAM" id="MobiDB-lite"/>
    </source>
</evidence>
<feature type="region of interest" description="Disordered" evidence="1">
    <location>
        <begin position="189"/>
        <end position="208"/>
    </location>
</feature>
<protein>
    <submittedName>
        <fullName evidence="2">Uncharacterized protein</fullName>
    </submittedName>
</protein>
<sequence length="208" mass="23237">MSNQTSPAKPSLDFGQILEALEHASAFDLYRLENIIRNELSSPARMMRVKRSLTIGQQLSYFDCTSNSVRPCEVLKLKQKKATIRDLSDGKTWNVDFCMLNLDGADSKIHHEVDRGLSRHTLSTGDVVGFRDKRGIEHHGKVVRLNDKTVTLQCRHPRDEQWRVAYSMLYRVLEGEAGSDAGDLMLSGDASPSATNASMKTIEGTVVE</sequence>
<dbReference type="EMBL" id="BAABFL010000025">
    <property type="protein sequence ID" value="GAA4648082.1"/>
    <property type="molecule type" value="Genomic_DNA"/>
</dbReference>
<gene>
    <name evidence="2" type="ORF">GCM10023116_03460</name>
</gene>